<feature type="transmembrane region" description="Helical" evidence="1">
    <location>
        <begin position="16"/>
        <end position="33"/>
    </location>
</feature>
<reference evidence="3" key="1">
    <citation type="journal article" date="2019" name="Int. J. Syst. Evol. Microbiol.">
        <title>The Global Catalogue of Microorganisms (GCM) 10K type strain sequencing project: providing services to taxonomists for standard genome sequencing and annotation.</title>
        <authorList>
            <consortium name="The Broad Institute Genomics Platform"/>
            <consortium name="The Broad Institute Genome Sequencing Center for Infectious Disease"/>
            <person name="Wu L."/>
            <person name="Ma J."/>
        </authorList>
    </citation>
    <scope>NUCLEOTIDE SEQUENCE [LARGE SCALE GENOMIC DNA]</scope>
    <source>
        <strain evidence="3">CCUG 70865</strain>
    </source>
</reference>
<evidence type="ECO:0000256" key="1">
    <source>
        <dbReference type="SAM" id="Phobius"/>
    </source>
</evidence>
<dbReference type="EMBL" id="JBHUDZ010000009">
    <property type="protein sequence ID" value="MFD1603026.1"/>
    <property type="molecule type" value="Genomic_DNA"/>
</dbReference>
<name>A0ABW4HC93_9FLAO</name>
<evidence type="ECO:0000313" key="2">
    <source>
        <dbReference type="EMBL" id="MFD1603026.1"/>
    </source>
</evidence>
<gene>
    <name evidence="2" type="ORF">ACFSC2_09800</name>
</gene>
<keyword evidence="1" id="KW-1133">Transmembrane helix</keyword>
<proteinExistence type="predicted"/>
<feature type="transmembrane region" description="Helical" evidence="1">
    <location>
        <begin position="75"/>
        <end position="95"/>
    </location>
</feature>
<sequence>MAGFAGHNTPFEITDYIFIGYNIVTAFLLTLFLQNQISIVRLFLLILVTIMLLLSFYGLYDLIFPFQNFTQGDFISVFILILFIGLISTVWMGLFKSKTE</sequence>
<evidence type="ECO:0000313" key="3">
    <source>
        <dbReference type="Proteomes" id="UP001597138"/>
    </source>
</evidence>
<feature type="transmembrane region" description="Helical" evidence="1">
    <location>
        <begin position="40"/>
        <end position="60"/>
    </location>
</feature>
<accession>A0ABW4HC93</accession>
<keyword evidence="1" id="KW-0812">Transmembrane</keyword>
<dbReference type="Proteomes" id="UP001597138">
    <property type="component" value="Unassembled WGS sequence"/>
</dbReference>
<keyword evidence="3" id="KW-1185">Reference proteome</keyword>
<organism evidence="2 3">
    <name type="scientific">Flavobacterium artemisiae</name>
    <dbReference type="NCBI Taxonomy" id="2126556"/>
    <lineage>
        <taxon>Bacteria</taxon>
        <taxon>Pseudomonadati</taxon>
        <taxon>Bacteroidota</taxon>
        <taxon>Flavobacteriia</taxon>
        <taxon>Flavobacteriales</taxon>
        <taxon>Flavobacteriaceae</taxon>
        <taxon>Flavobacterium</taxon>
    </lineage>
</organism>
<dbReference type="RefSeq" id="WP_379814171.1">
    <property type="nucleotide sequence ID" value="NZ_JBHUDZ010000009.1"/>
</dbReference>
<keyword evidence="1" id="KW-0472">Membrane</keyword>
<comment type="caution">
    <text evidence="2">The sequence shown here is derived from an EMBL/GenBank/DDBJ whole genome shotgun (WGS) entry which is preliminary data.</text>
</comment>
<protein>
    <submittedName>
        <fullName evidence="2">Uncharacterized protein</fullName>
    </submittedName>
</protein>